<dbReference type="Pfam" id="PF07942">
    <property type="entry name" value="CARME"/>
    <property type="match status" value="1"/>
</dbReference>
<dbReference type="STRING" id="436010.A0A166M932"/>
<dbReference type="OrthoDB" id="978at2759"/>
<sequence length="394" mass="44107">MPFIRRVLQLSAAVAGGVYLGFSLGDSPSQPDLLLPTIVPSGPPAPVPASRPPTYRSKPSIANDYILQAAEGYDYYPTSAQWRLDKRRKNFMTLSESHIALANALPTPWTEKLDIAQDLVHINGQLLGRIADHGLAHYNLSREQNVDQFEGNQDVIEEIMGHIQRDWTPVGQKERDEVFVPIIDALTTALPQGGRVMVPGAGLGRIAHEIAEKGYQVDANEYEYTSILASLFLQDPTTTPYPNAHTLYPYIIDWAHQQKASSPFAPVTFPDVIPSQSIYWIPGDFLTEVTGEGVYDAVVTLFFIDTSENFFDYLQKMYRILKPGGIWINLGPLKWAHWAKVTPSAAEALSLAELVGFEVDRSSHRTIETGYATRPEFLIRYVYSTQFWQARKPL</sequence>
<dbReference type="Proteomes" id="UP000076532">
    <property type="component" value="Unassembled WGS sequence"/>
</dbReference>
<dbReference type="SMART" id="SM01296">
    <property type="entry name" value="N2227"/>
    <property type="match status" value="1"/>
</dbReference>
<dbReference type="PANTHER" id="PTHR12303">
    <property type="entry name" value="CARNOSINE N-METHYLTRANSFERASE"/>
    <property type="match status" value="1"/>
</dbReference>
<accession>A0A166M932</accession>
<dbReference type="PANTHER" id="PTHR12303:SF13">
    <property type="match status" value="1"/>
</dbReference>
<dbReference type="InterPro" id="IPR029063">
    <property type="entry name" value="SAM-dependent_MTases_sf"/>
</dbReference>
<reference evidence="1 2" key="1">
    <citation type="journal article" date="2016" name="Mol. Biol. Evol.">
        <title>Comparative Genomics of Early-Diverging Mushroom-Forming Fungi Provides Insights into the Origins of Lignocellulose Decay Capabilities.</title>
        <authorList>
            <person name="Nagy L.G."/>
            <person name="Riley R."/>
            <person name="Tritt A."/>
            <person name="Adam C."/>
            <person name="Daum C."/>
            <person name="Floudas D."/>
            <person name="Sun H."/>
            <person name="Yadav J.S."/>
            <person name="Pangilinan J."/>
            <person name="Larsson K.H."/>
            <person name="Matsuura K."/>
            <person name="Barry K."/>
            <person name="Labutti K."/>
            <person name="Kuo R."/>
            <person name="Ohm R.A."/>
            <person name="Bhattacharya S.S."/>
            <person name="Shirouzu T."/>
            <person name="Yoshinaga Y."/>
            <person name="Martin F.M."/>
            <person name="Grigoriev I.V."/>
            <person name="Hibbett D.S."/>
        </authorList>
    </citation>
    <scope>NUCLEOTIDE SEQUENCE [LARGE SCALE GENOMIC DNA]</scope>
    <source>
        <strain evidence="1 2">CBS 109695</strain>
    </source>
</reference>
<dbReference type="GO" id="GO:0008757">
    <property type="term" value="F:S-adenosylmethionine-dependent methyltransferase activity"/>
    <property type="evidence" value="ECO:0007669"/>
    <property type="project" value="InterPro"/>
</dbReference>
<dbReference type="Gene3D" id="3.40.50.150">
    <property type="entry name" value="Vaccinia Virus protein VP39"/>
    <property type="match status" value="1"/>
</dbReference>
<evidence type="ECO:0000313" key="1">
    <source>
        <dbReference type="EMBL" id="KZP23759.1"/>
    </source>
</evidence>
<dbReference type="EMBL" id="KV417530">
    <property type="protein sequence ID" value="KZP23759.1"/>
    <property type="molecule type" value="Genomic_DNA"/>
</dbReference>
<dbReference type="SUPFAM" id="SSF53335">
    <property type="entry name" value="S-adenosyl-L-methionine-dependent methyltransferases"/>
    <property type="match status" value="1"/>
</dbReference>
<protein>
    <submittedName>
        <fullName evidence="1">N2227-domain-containing protein</fullName>
    </submittedName>
</protein>
<name>A0A166M932_9AGAM</name>
<gene>
    <name evidence="1" type="ORF">FIBSPDRAFT_736910</name>
</gene>
<organism evidence="1 2">
    <name type="scientific">Athelia psychrophila</name>
    <dbReference type="NCBI Taxonomy" id="1759441"/>
    <lineage>
        <taxon>Eukaryota</taxon>
        <taxon>Fungi</taxon>
        <taxon>Dikarya</taxon>
        <taxon>Basidiomycota</taxon>
        <taxon>Agaricomycotina</taxon>
        <taxon>Agaricomycetes</taxon>
        <taxon>Agaricomycetidae</taxon>
        <taxon>Atheliales</taxon>
        <taxon>Atheliaceae</taxon>
        <taxon>Athelia</taxon>
    </lineage>
</organism>
<dbReference type="AlphaFoldDB" id="A0A166M932"/>
<dbReference type="InterPro" id="IPR012901">
    <property type="entry name" value="CARME"/>
</dbReference>
<evidence type="ECO:0000313" key="2">
    <source>
        <dbReference type="Proteomes" id="UP000076532"/>
    </source>
</evidence>
<proteinExistence type="predicted"/>
<keyword evidence="2" id="KW-1185">Reference proteome</keyword>